<evidence type="ECO:0000313" key="2">
    <source>
        <dbReference type="EMBL" id="RVT87651.1"/>
    </source>
</evidence>
<keyword evidence="3" id="KW-1185">Reference proteome</keyword>
<sequence>MNEHDHPAVARVAAALHAAGHPHGPHWLPTGAHTAAEAAAQLGVPLGAIAKSVLMRAGDGAVLCITAGDRRVAADRLPSTLGPVRRADADTVRRHTGFAIGGVSPLGFAPAEGASAPVLVMDDSLWRFERVWAAAGHPHAVFPAAPDELLRLSSAQRGDFSDAAG</sequence>
<dbReference type="RefSeq" id="WP_127680032.1">
    <property type="nucleotide sequence ID" value="NZ_SACM01000001.1"/>
</dbReference>
<dbReference type="CDD" id="cd04333">
    <property type="entry name" value="ProX_deacylase"/>
    <property type="match status" value="1"/>
</dbReference>
<gene>
    <name evidence="2" type="ORF">EOD73_01070</name>
</gene>
<protein>
    <submittedName>
        <fullName evidence="2">YbaK/EbsC family protein</fullName>
    </submittedName>
</protein>
<dbReference type="EMBL" id="SACM01000001">
    <property type="protein sequence ID" value="RVT87651.1"/>
    <property type="molecule type" value="Genomic_DNA"/>
</dbReference>
<proteinExistence type="predicted"/>
<dbReference type="GO" id="GO:0002161">
    <property type="term" value="F:aminoacyl-tRNA deacylase activity"/>
    <property type="evidence" value="ECO:0007669"/>
    <property type="project" value="InterPro"/>
</dbReference>
<dbReference type="OrthoDB" id="8536235at2"/>
<dbReference type="Pfam" id="PF04073">
    <property type="entry name" value="tRNA_edit"/>
    <property type="match status" value="1"/>
</dbReference>
<dbReference type="AlphaFoldDB" id="A0A437LQJ3"/>
<dbReference type="InterPro" id="IPR036754">
    <property type="entry name" value="YbaK/aa-tRNA-synt-asso_dom_sf"/>
</dbReference>
<dbReference type="PANTHER" id="PTHR30411:SF1">
    <property type="entry name" value="CYTOPLASMIC PROTEIN"/>
    <property type="match status" value="1"/>
</dbReference>
<dbReference type="Gene3D" id="3.90.960.10">
    <property type="entry name" value="YbaK/aminoacyl-tRNA synthetase-associated domain"/>
    <property type="match status" value="1"/>
</dbReference>
<dbReference type="PANTHER" id="PTHR30411">
    <property type="entry name" value="CYTOPLASMIC PROTEIN"/>
    <property type="match status" value="1"/>
</dbReference>
<reference evidence="2 3" key="1">
    <citation type="submission" date="2019-01" db="EMBL/GenBank/DDBJ databases">
        <authorList>
            <person name="Chen W.-M."/>
        </authorList>
    </citation>
    <scope>NUCLEOTIDE SEQUENCE [LARGE SCALE GENOMIC DNA]</scope>
    <source>
        <strain evidence="2 3">CCP-18</strain>
    </source>
</reference>
<accession>A0A437LQJ3</accession>
<evidence type="ECO:0000313" key="3">
    <source>
        <dbReference type="Proteomes" id="UP000288587"/>
    </source>
</evidence>
<evidence type="ECO:0000259" key="1">
    <source>
        <dbReference type="Pfam" id="PF04073"/>
    </source>
</evidence>
<organism evidence="2 3">
    <name type="scientific">Inhella crocodyli</name>
    <dbReference type="NCBI Taxonomy" id="2499851"/>
    <lineage>
        <taxon>Bacteria</taxon>
        <taxon>Pseudomonadati</taxon>
        <taxon>Pseudomonadota</taxon>
        <taxon>Betaproteobacteria</taxon>
        <taxon>Burkholderiales</taxon>
        <taxon>Sphaerotilaceae</taxon>
        <taxon>Inhella</taxon>
    </lineage>
</organism>
<dbReference type="Proteomes" id="UP000288587">
    <property type="component" value="Unassembled WGS sequence"/>
</dbReference>
<feature type="domain" description="YbaK/aminoacyl-tRNA synthetase-associated" evidence="1">
    <location>
        <begin position="32"/>
        <end position="152"/>
    </location>
</feature>
<dbReference type="SUPFAM" id="SSF55826">
    <property type="entry name" value="YbaK/ProRS associated domain"/>
    <property type="match status" value="1"/>
</dbReference>
<comment type="caution">
    <text evidence="2">The sequence shown here is derived from an EMBL/GenBank/DDBJ whole genome shotgun (WGS) entry which is preliminary data.</text>
</comment>
<name>A0A437LQJ3_9BURK</name>
<dbReference type="InterPro" id="IPR007214">
    <property type="entry name" value="YbaK/aa-tRNA-synth-assoc-dom"/>
</dbReference>